<dbReference type="RefSeq" id="WP_033430781.1">
    <property type="nucleotide sequence ID" value="NZ_CP034550.1"/>
</dbReference>
<gene>
    <name evidence="2" type="ORF">EKG83_12990</name>
</gene>
<proteinExistence type="predicted"/>
<dbReference type="OrthoDB" id="3693069at2"/>
<evidence type="ECO:0000313" key="3">
    <source>
        <dbReference type="Proteomes" id="UP000325787"/>
    </source>
</evidence>
<keyword evidence="3" id="KW-1185">Reference proteome</keyword>
<protein>
    <submittedName>
        <fullName evidence="2">Uncharacterized protein</fullName>
    </submittedName>
</protein>
<feature type="region of interest" description="Disordered" evidence="1">
    <location>
        <begin position="1"/>
        <end position="35"/>
    </location>
</feature>
<dbReference type="KEGG" id="ssyi:EKG83_12990"/>
<evidence type="ECO:0000256" key="1">
    <source>
        <dbReference type="SAM" id="MobiDB-lite"/>
    </source>
</evidence>
<dbReference type="EMBL" id="CP034550">
    <property type="protein sequence ID" value="QFZ18277.1"/>
    <property type="molecule type" value="Genomic_DNA"/>
</dbReference>
<evidence type="ECO:0000313" key="2">
    <source>
        <dbReference type="EMBL" id="QFZ18277.1"/>
    </source>
</evidence>
<reference evidence="3" key="1">
    <citation type="journal article" date="2021" name="Curr. Microbiol.">
        <title>Complete genome of nocamycin-producing strain Saccharothrix syringae NRRL B-16468 reveals the biosynthetic potential for secondary metabolites.</title>
        <authorList>
            <person name="Mo X."/>
            <person name="Yang S."/>
        </authorList>
    </citation>
    <scope>NUCLEOTIDE SEQUENCE [LARGE SCALE GENOMIC DNA]</scope>
    <source>
        <strain evidence="3">ATCC 51364 / DSM 43886 / JCM 6844 / KCTC 9398 / NBRC 14523 / NRRL B-16468 / INA 2240</strain>
    </source>
</reference>
<feature type="compositionally biased region" description="Basic and acidic residues" evidence="1">
    <location>
        <begin position="11"/>
        <end position="28"/>
    </location>
</feature>
<organism evidence="2 3">
    <name type="scientific">Saccharothrix syringae</name>
    <name type="common">Nocardiopsis syringae</name>
    <dbReference type="NCBI Taxonomy" id="103733"/>
    <lineage>
        <taxon>Bacteria</taxon>
        <taxon>Bacillati</taxon>
        <taxon>Actinomycetota</taxon>
        <taxon>Actinomycetes</taxon>
        <taxon>Pseudonocardiales</taxon>
        <taxon>Pseudonocardiaceae</taxon>
        <taxon>Saccharothrix</taxon>
    </lineage>
</organism>
<name>A0A5Q0GW36_SACSY</name>
<accession>A0A5Q0GW36</accession>
<dbReference type="AlphaFoldDB" id="A0A5Q0GW36"/>
<dbReference type="Proteomes" id="UP000325787">
    <property type="component" value="Chromosome"/>
</dbReference>
<sequence length="140" mass="16441">MPRRRPGAVRADLRTRRPPPDRPDRDPPIRGLGPDAQRAVDLLGLGTGRAFEGYRRFLRRPGRWLHVPFHDCPCCDPVHARDELELALIRLPPRARAELRRLVEPLDAEFRRRTLPDPLAVGGDFWLSRAWWHRRLRERD</sequence>